<dbReference type="Pfam" id="PF02234">
    <property type="entry name" value="CDI"/>
    <property type="match status" value="1"/>
</dbReference>
<reference evidence="5" key="1">
    <citation type="journal article" date="2023" name="Insect Mol. Biol.">
        <title>Genome sequencing provides insights into the evolution of gene families encoding plant cell wall-degrading enzymes in longhorned beetles.</title>
        <authorList>
            <person name="Shin N.R."/>
            <person name="Okamura Y."/>
            <person name="Kirsch R."/>
            <person name="Pauchet Y."/>
        </authorList>
    </citation>
    <scope>NUCLEOTIDE SEQUENCE</scope>
    <source>
        <strain evidence="5">RBIC_L_NR</strain>
    </source>
</reference>
<evidence type="ECO:0000256" key="3">
    <source>
        <dbReference type="SAM" id="MobiDB-lite"/>
    </source>
</evidence>
<organism evidence="5 6">
    <name type="scientific">Rhamnusium bicolor</name>
    <dbReference type="NCBI Taxonomy" id="1586634"/>
    <lineage>
        <taxon>Eukaryota</taxon>
        <taxon>Metazoa</taxon>
        <taxon>Ecdysozoa</taxon>
        <taxon>Arthropoda</taxon>
        <taxon>Hexapoda</taxon>
        <taxon>Insecta</taxon>
        <taxon>Pterygota</taxon>
        <taxon>Neoptera</taxon>
        <taxon>Endopterygota</taxon>
        <taxon>Coleoptera</taxon>
        <taxon>Polyphaga</taxon>
        <taxon>Cucujiformia</taxon>
        <taxon>Chrysomeloidea</taxon>
        <taxon>Cerambycidae</taxon>
        <taxon>Lepturinae</taxon>
        <taxon>Rhagiini</taxon>
        <taxon>Rhamnusium</taxon>
    </lineage>
</organism>
<accession>A0AAV8WIV5</accession>
<dbReference type="EMBL" id="JANEYF010005896">
    <property type="protein sequence ID" value="KAJ8926386.1"/>
    <property type="molecule type" value="Genomic_DNA"/>
</dbReference>
<comment type="similarity">
    <text evidence="1">Belongs to the CDI family.</text>
</comment>
<sequence>MSTSIYKPLGFSFSSRTPDRMLLCRPEVRKVKRVLFEPVDHVATQKFIDEELSKITILESEKWNFDFIKEETLNANGIYNWRPATPQKTIRPIKTRPGLQEDNQEFYGEPVEIIRPTPVRAVEEEEMKSPPKSIKVQNENEKPQRLITGKLSI</sequence>
<evidence type="ECO:0000256" key="2">
    <source>
        <dbReference type="ARBA" id="ARBA00023013"/>
    </source>
</evidence>
<dbReference type="GO" id="GO:0004861">
    <property type="term" value="F:cyclin-dependent protein serine/threonine kinase inhibitor activity"/>
    <property type="evidence" value="ECO:0007669"/>
    <property type="project" value="InterPro"/>
</dbReference>
<proteinExistence type="inferred from homology"/>
<feature type="region of interest" description="Disordered" evidence="3">
    <location>
        <begin position="122"/>
        <end position="153"/>
    </location>
</feature>
<evidence type="ECO:0000259" key="4">
    <source>
        <dbReference type="Pfam" id="PF02234"/>
    </source>
</evidence>
<dbReference type="AlphaFoldDB" id="A0AAV8WIV5"/>
<gene>
    <name evidence="5" type="ORF">NQ314_021170</name>
</gene>
<feature type="domain" description="Cyclin-dependent kinase inhibitor" evidence="4">
    <location>
        <begin position="35"/>
        <end position="82"/>
    </location>
</feature>
<dbReference type="GO" id="GO:0005634">
    <property type="term" value="C:nucleus"/>
    <property type="evidence" value="ECO:0007669"/>
    <property type="project" value="InterPro"/>
</dbReference>
<dbReference type="InterPro" id="IPR003175">
    <property type="entry name" value="CDI_dom"/>
</dbReference>
<evidence type="ECO:0000313" key="5">
    <source>
        <dbReference type="EMBL" id="KAJ8926386.1"/>
    </source>
</evidence>
<comment type="caution">
    <text evidence="5">The sequence shown here is derived from an EMBL/GenBank/DDBJ whole genome shotgun (WGS) entry which is preliminary data.</text>
</comment>
<evidence type="ECO:0000256" key="1">
    <source>
        <dbReference type="ARBA" id="ARBA00006726"/>
    </source>
</evidence>
<dbReference type="Gene3D" id="4.10.365.10">
    <property type="entry name" value="p27"/>
    <property type="match status" value="1"/>
</dbReference>
<keyword evidence="2" id="KW-0649">Protein kinase inhibitor</keyword>
<dbReference type="GO" id="GO:0051726">
    <property type="term" value="P:regulation of cell cycle"/>
    <property type="evidence" value="ECO:0007669"/>
    <property type="project" value="InterPro"/>
</dbReference>
<dbReference type="Proteomes" id="UP001162156">
    <property type="component" value="Unassembled WGS sequence"/>
</dbReference>
<dbReference type="InterPro" id="IPR044898">
    <property type="entry name" value="CDI_dom_sf"/>
</dbReference>
<name>A0AAV8WIV5_9CUCU</name>
<protein>
    <recommendedName>
        <fullName evidence="4">Cyclin-dependent kinase inhibitor domain-containing protein</fullName>
    </recommendedName>
</protein>
<keyword evidence="6" id="KW-1185">Reference proteome</keyword>
<evidence type="ECO:0000313" key="6">
    <source>
        <dbReference type="Proteomes" id="UP001162156"/>
    </source>
</evidence>